<dbReference type="Gene3D" id="1.20.1280.50">
    <property type="match status" value="1"/>
</dbReference>
<dbReference type="SUPFAM" id="SSF81383">
    <property type="entry name" value="F-box domain"/>
    <property type="match status" value="1"/>
</dbReference>
<dbReference type="InterPro" id="IPR005174">
    <property type="entry name" value="KIB1-4_b-propeller"/>
</dbReference>
<keyword evidence="3" id="KW-1185">Reference proteome</keyword>
<dbReference type="Pfam" id="PF03478">
    <property type="entry name" value="Beta-prop_KIB1-4"/>
    <property type="match status" value="1"/>
</dbReference>
<dbReference type="Proteomes" id="UP001279734">
    <property type="component" value="Unassembled WGS sequence"/>
</dbReference>
<dbReference type="PANTHER" id="PTHR44259:SF114">
    <property type="entry name" value="OS06G0707300 PROTEIN"/>
    <property type="match status" value="1"/>
</dbReference>
<dbReference type="InterPro" id="IPR036047">
    <property type="entry name" value="F-box-like_dom_sf"/>
</dbReference>
<dbReference type="AlphaFoldDB" id="A0AAD3SEY8"/>
<feature type="domain" description="KIB1-4 beta-propeller" evidence="1">
    <location>
        <begin position="85"/>
        <end position="354"/>
    </location>
</feature>
<name>A0AAD3SEY8_NEPGR</name>
<reference evidence="2" key="1">
    <citation type="submission" date="2023-05" db="EMBL/GenBank/DDBJ databases">
        <title>Nepenthes gracilis genome sequencing.</title>
        <authorList>
            <person name="Fukushima K."/>
        </authorList>
    </citation>
    <scope>NUCLEOTIDE SEQUENCE</scope>
    <source>
        <strain evidence="2">SING2019-196</strain>
    </source>
</reference>
<comment type="caution">
    <text evidence="2">The sequence shown here is derived from an EMBL/GenBank/DDBJ whole genome shotgun (WGS) entry which is preliminary data.</text>
</comment>
<evidence type="ECO:0000259" key="1">
    <source>
        <dbReference type="Pfam" id="PF03478"/>
    </source>
</evidence>
<evidence type="ECO:0000313" key="3">
    <source>
        <dbReference type="Proteomes" id="UP001279734"/>
    </source>
</evidence>
<evidence type="ECO:0000313" key="2">
    <source>
        <dbReference type="EMBL" id="GMH09401.1"/>
    </source>
</evidence>
<gene>
    <name evidence="2" type="ORF">Nepgr_011242</name>
</gene>
<organism evidence="2 3">
    <name type="scientific">Nepenthes gracilis</name>
    <name type="common">Slender pitcher plant</name>
    <dbReference type="NCBI Taxonomy" id="150966"/>
    <lineage>
        <taxon>Eukaryota</taxon>
        <taxon>Viridiplantae</taxon>
        <taxon>Streptophyta</taxon>
        <taxon>Embryophyta</taxon>
        <taxon>Tracheophyta</taxon>
        <taxon>Spermatophyta</taxon>
        <taxon>Magnoliopsida</taxon>
        <taxon>eudicotyledons</taxon>
        <taxon>Gunneridae</taxon>
        <taxon>Pentapetalae</taxon>
        <taxon>Caryophyllales</taxon>
        <taxon>Nepenthaceae</taxon>
        <taxon>Nepenthes</taxon>
    </lineage>
</organism>
<sequence length="385" mass="44635">MADWSRLHEHVLALIIRRVTNLSDHIRVSGVCSSWRAIAKQNRHYLLGHQIPGLMISGTLGNCNQETRQFLIFPENFERKTVPPLLYVPHRHKCCGSHQGWLALLDEDMGMYLLNPLAQKRRRLPTLAFLQTAYMRFLNVDKAVMSSTPSSSNCVVLIFYGRCGLAFCRLGDKSWTNIDHGSSNGFSDGLYLKGRFYVVDDFGRIYACDTNASTRSLEEFEYQPGETKYRNKWYLVDLEGELYRVLRKFDVSEKFYYGDTSSDDDDDEEEDENTGIMGLVSTRKFRLWKLDLSKKRWISVQDLADYAVFLGYNNSISLSVFDVVGVRGNCIYFTDDRLSKHFGFTWRGHDMGVFYLKDSTMAPLYWTQSEWVKLPPAIWFIPLPW</sequence>
<protein>
    <recommendedName>
        <fullName evidence="1">KIB1-4 beta-propeller domain-containing protein</fullName>
    </recommendedName>
</protein>
<accession>A0AAD3SEY8</accession>
<dbReference type="EMBL" id="BSYO01000009">
    <property type="protein sequence ID" value="GMH09401.1"/>
    <property type="molecule type" value="Genomic_DNA"/>
</dbReference>
<dbReference type="InterPro" id="IPR050942">
    <property type="entry name" value="F-box_BR-signaling"/>
</dbReference>
<dbReference type="PANTHER" id="PTHR44259">
    <property type="entry name" value="OS07G0183000 PROTEIN-RELATED"/>
    <property type="match status" value="1"/>
</dbReference>
<proteinExistence type="predicted"/>